<accession>D2W388</accession>
<dbReference type="AlphaFoldDB" id="D2W388"/>
<dbReference type="GO" id="GO:0000272">
    <property type="term" value="P:polysaccharide catabolic process"/>
    <property type="evidence" value="ECO:0007669"/>
    <property type="project" value="UniProtKB-KW"/>
</dbReference>
<evidence type="ECO:0000256" key="8">
    <source>
        <dbReference type="RuleBase" id="RU000509"/>
    </source>
</evidence>
<keyword evidence="10" id="KW-1185">Reference proteome</keyword>
<protein>
    <recommendedName>
        <fullName evidence="3 8">Beta-amylase</fullName>
        <ecNumber evidence="3 8">3.2.1.2</ecNumber>
    </recommendedName>
</protein>
<dbReference type="GeneID" id="8862516"/>
<dbReference type="PRINTS" id="PR00750">
    <property type="entry name" value="BETAAMYLASE"/>
</dbReference>
<dbReference type="eggNOG" id="ENOG502QTBX">
    <property type="taxonomic scope" value="Eukaryota"/>
</dbReference>
<dbReference type="PANTHER" id="PTHR31352:SF1">
    <property type="entry name" value="BETA-AMYLASE 3, CHLOROPLASTIC"/>
    <property type="match status" value="1"/>
</dbReference>
<dbReference type="EC" id="3.2.1.2" evidence="3 8"/>
<sequence length="432" mass="49016">MMPLNTVNSDGSLNNPEKIYDYLQRVKQVGTDGIMIDVWWGIIEPSPQQYNFNAYMQLFTMCRQVGLKVEPVLSFHQCGTNVGDACYIPLPLWIHQVVGDKNPEIFYTDQNGHRDREYLSLGVDSEALFPSNDSRRNRTPLEMYEQVMIQFNATFSSFIKGGVIDTIEIGLGPAGEMRYPSYQLQDNMWSFPGIGAFQCYDRYMLQDLAKAAREVGHPEWGKTGPANAGNYNSRPFETGFFSENTFDNYDSSYGKFFIGWYTAKLIQHGDAILGRARSVFGQSSKLATKIAGIHWWYYTWSHAAELTAGYYNTIHYNGYIDIAKMFKKHNVEFQFTCLEMKDREQPSDCACGPEELVALTRESAFNLGLKYGGENALEILGNYAANQQIAKQSISDGKSISSFTFLRMSDELMASSQYMGSYANLVYVMHNL</sequence>
<evidence type="ECO:0000313" key="10">
    <source>
        <dbReference type="Proteomes" id="UP000006671"/>
    </source>
</evidence>
<dbReference type="InterPro" id="IPR017853">
    <property type="entry name" value="GH"/>
</dbReference>
<proteinExistence type="inferred from homology"/>
<comment type="catalytic activity">
    <reaction evidence="1 8">
        <text>Hydrolysis of (1-&gt;4)-alpha-D-glucosidic linkages in polysaccharides so as to remove successive maltose units from the non-reducing ends of the chains.</text>
        <dbReference type="EC" id="3.2.1.2"/>
    </reaction>
</comment>
<dbReference type="EMBL" id="GG738930">
    <property type="protein sequence ID" value="EFC36449.1"/>
    <property type="molecule type" value="Genomic_DNA"/>
</dbReference>
<dbReference type="InterPro" id="IPR001554">
    <property type="entry name" value="Glyco_hydro_14"/>
</dbReference>
<dbReference type="SUPFAM" id="SSF51445">
    <property type="entry name" value="(Trans)glycosidases"/>
    <property type="match status" value="1"/>
</dbReference>
<organism evidence="10">
    <name type="scientific">Naegleria gruberi</name>
    <name type="common">Amoeba</name>
    <dbReference type="NCBI Taxonomy" id="5762"/>
    <lineage>
        <taxon>Eukaryota</taxon>
        <taxon>Discoba</taxon>
        <taxon>Heterolobosea</taxon>
        <taxon>Tetramitia</taxon>
        <taxon>Eutetramitia</taxon>
        <taxon>Vahlkampfiidae</taxon>
        <taxon>Naegleria</taxon>
    </lineage>
</organism>
<dbReference type="STRING" id="5762.D2W388"/>
<dbReference type="RefSeq" id="XP_002669193.1">
    <property type="nucleotide sequence ID" value="XM_002669147.1"/>
</dbReference>
<comment type="similarity">
    <text evidence="2 8">Belongs to the glycosyl hydrolase 14 family.</text>
</comment>
<name>D2W388_NAEGR</name>
<reference evidence="9 10" key="1">
    <citation type="journal article" date="2010" name="Cell">
        <title>The genome of Naegleria gruberi illuminates early eukaryotic versatility.</title>
        <authorList>
            <person name="Fritz-Laylin L.K."/>
            <person name="Prochnik S.E."/>
            <person name="Ginger M.L."/>
            <person name="Dacks J.B."/>
            <person name="Carpenter M.L."/>
            <person name="Field M.C."/>
            <person name="Kuo A."/>
            <person name="Paredez A."/>
            <person name="Chapman J."/>
            <person name="Pham J."/>
            <person name="Shu S."/>
            <person name="Neupane R."/>
            <person name="Cipriano M."/>
            <person name="Mancuso J."/>
            <person name="Tu H."/>
            <person name="Salamov A."/>
            <person name="Lindquist E."/>
            <person name="Shapiro H."/>
            <person name="Lucas S."/>
            <person name="Grigoriev I.V."/>
            <person name="Cande W.Z."/>
            <person name="Fulton C."/>
            <person name="Rokhsar D.S."/>
            <person name="Dawson S.C."/>
        </authorList>
    </citation>
    <scope>NUCLEOTIDE SEQUENCE [LARGE SCALE GENOMIC DNA]</scope>
    <source>
        <strain evidence="9 10">NEG-M</strain>
    </source>
</reference>
<dbReference type="InterPro" id="IPR018238">
    <property type="entry name" value="Glyco_hydro_14_CS"/>
</dbReference>
<dbReference type="Pfam" id="PF01373">
    <property type="entry name" value="Glyco_hydro_14"/>
    <property type="match status" value="1"/>
</dbReference>
<evidence type="ECO:0000256" key="2">
    <source>
        <dbReference type="ARBA" id="ARBA00005652"/>
    </source>
</evidence>
<keyword evidence="5 8" id="KW-0119">Carbohydrate metabolism</keyword>
<dbReference type="GO" id="GO:0016161">
    <property type="term" value="F:beta-amylase activity"/>
    <property type="evidence" value="ECO:0007669"/>
    <property type="project" value="UniProtKB-EC"/>
</dbReference>
<dbReference type="PRINTS" id="PR00842">
    <property type="entry name" value="GLHYDLASE14B"/>
</dbReference>
<dbReference type="VEuPathDB" id="AmoebaDB:NAEGRDRAFT_82846"/>
<evidence type="ECO:0000256" key="6">
    <source>
        <dbReference type="ARBA" id="ARBA00023295"/>
    </source>
</evidence>
<evidence type="ECO:0000256" key="1">
    <source>
        <dbReference type="ARBA" id="ARBA00000546"/>
    </source>
</evidence>
<dbReference type="Gene3D" id="3.20.20.80">
    <property type="entry name" value="Glycosidases"/>
    <property type="match status" value="1"/>
</dbReference>
<dbReference type="PROSITE" id="PS00679">
    <property type="entry name" value="BETA_AMYLASE_2"/>
    <property type="match status" value="1"/>
</dbReference>
<evidence type="ECO:0000256" key="4">
    <source>
        <dbReference type="ARBA" id="ARBA00022801"/>
    </source>
</evidence>
<dbReference type="OMA" id="HADQDCC"/>
<gene>
    <name evidence="9" type="ORF">NAEGRDRAFT_82846</name>
</gene>
<evidence type="ECO:0000256" key="7">
    <source>
        <dbReference type="ARBA" id="ARBA00023326"/>
    </source>
</evidence>
<dbReference type="KEGG" id="ngr:NAEGRDRAFT_82846"/>
<dbReference type="Proteomes" id="UP000006671">
    <property type="component" value="Unassembled WGS sequence"/>
</dbReference>
<keyword evidence="6 8" id="KW-0326">Glycosidase</keyword>
<dbReference type="InterPro" id="IPR001371">
    <property type="entry name" value="Glyco_hydro_14B_pln"/>
</dbReference>
<keyword evidence="7 8" id="KW-0624">Polysaccharide degradation</keyword>
<evidence type="ECO:0000313" key="9">
    <source>
        <dbReference type="EMBL" id="EFC36449.1"/>
    </source>
</evidence>
<evidence type="ECO:0000256" key="3">
    <source>
        <dbReference type="ARBA" id="ARBA00012594"/>
    </source>
</evidence>
<dbReference type="InParanoid" id="D2W388"/>
<keyword evidence="4 8" id="KW-0378">Hydrolase</keyword>
<evidence type="ECO:0000256" key="5">
    <source>
        <dbReference type="ARBA" id="ARBA00023277"/>
    </source>
</evidence>
<dbReference type="PANTHER" id="PTHR31352">
    <property type="entry name" value="BETA-AMYLASE 1, CHLOROPLASTIC"/>
    <property type="match status" value="1"/>
</dbReference>
<dbReference type="OrthoDB" id="1660156at2759"/>